<proteinExistence type="predicted"/>
<dbReference type="SUPFAM" id="SSF56204">
    <property type="entry name" value="Hect, E3 ligase catalytic domain"/>
    <property type="match status" value="1"/>
</dbReference>
<accession>A0A5E4MIH2</accession>
<evidence type="ECO:0000313" key="1">
    <source>
        <dbReference type="EMBL" id="VVC30702.1"/>
    </source>
</evidence>
<protein>
    <submittedName>
        <fullName evidence="1">HECT domain</fullName>
    </submittedName>
</protein>
<dbReference type="EMBL" id="CABPRJ010000533">
    <property type="protein sequence ID" value="VVC30702.1"/>
    <property type="molecule type" value="Genomic_DNA"/>
</dbReference>
<reference evidence="1 2" key="1">
    <citation type="submission" date="2019-08" db="EMBL/GenBank/DDBJ databases">
        <authorList>
            <person name="Alioto T."/>
            <person name="Alioto T."/>
            <person name="Gomez Garrido J."/>
        </authorList>
    </citation>
    <scope>NUCLEOTIDE SEQUENCE [LARGE SCALE GENOMIC DNA]</scope>
</reference>
<sequence>MTSILEFLSSRNVPDAEQICQKMEFTKVDINVLSALTEDDFLLNEWLPKHEDRMAIINWAKQIQSSEINLFDELPNVLNDEEEEDGPVESLLEEILENIEVQSIRIQMGWIHFDQRNGYERVTKTFGGGIREVECPSTSKVDDLLNLSKVLFFSRENMSIYGCWEEFDTTIVDYEEIFIGNSTIVEDLFDAGGRNGIPRCYLVTREKALETVDPEAFAASQRFFHPLAFIRTTNTLNDVEYNSGTDTDTDLQCASSSTSHVSVLETAIPSTVTSEDPESEFYYYGDLPDDEDESQVYSRRPLNVKRNKFTFYRGNVFEEMLQSFRYAGKYTCETVYIELLHPNGYPEQGVDTGGVLRDTLSEFWTTMYETCTIGTDMKIPCLSHTFTEEKWRIVAKILYMGWINSKYLPIKLAMPILEQILFGQVTSELVPPFLQTLSINDRHILSCALMDFTSVEKEDLITVLGNLECHVIPNANNLKVVLQEIAHMALIQKPYFIIKQFQTELNNLGKNLSGILTKEKLYELYKSMEPTTKNIMSMLICEYSDCTKYEIMTYGFLKRFILTTTDDLRIKFLRFCTGADLITGNHIIVRFSEPKWYNHYAPIAHTCSCILQLPLKYLDYEHFEMEIDCILSSNFWAMDTY</sequence>
<dbReference type="Proteomes" id="UP000325440">
    <property type="component" value="Unassembled WGS sequence"/>
</dbReference>
<dbReference type="OrthoDB" id="6745199at2759"/>
<dbReference type="GO" id="GO:0004842">
    <property type="term" value="F:ubiquitin-protein transferase activity"/>
    <property type="evidence" value="ECO:0007669"/>
    <property type="project" value="InterPro"/>
</dbReference>
<dbReference type="AlphaFoldDB" id="A0A5E4MIH2"/>
<keyword evidence="2" id="KW-1185">Reference proteome</keyword>
<organism evidence="1 2">
    <name type="scientific">Cinara cedri</name>
    <dbReference type="NCBI Taxonomy" id="506608"/>
    <lineage>
        <taxon>Eukaryota</taxon>
        <taxon>Metazoa</taxon>
        <taxon>Ecdysozoa</taxon>
        <taxon>Arthropoda</taxon>
        <taxon>Hexapoda</taxon>
        <taxon>Insecta</taxon>
        <taxon>Pterygota</taxon>
        <taxon>Neoptera</taxon>
        <taxon>Paraneoptera</taxon>
        <taxon>Hemiptera</taxon>
        <taxon>Sternorrhyncha</taxon>
        <taxon>Aphidomorpha</taxon>
        <taxon>Aphidoidea</taxon>
        <taxon>Aphididae</taxon>
        <taxon>Lachninae</taxon>
        <taxon>Cinara</taxon>
    </lineage>
</organism>
<gene>
    <name evidence="1" type="ORF">CINCED_3A004768</name>
</gene>
<dbReference type="InterPro" id="IPR035983">
    <property type="entry name" value="Hect_E3_ubiquitin_ligase"/>
</dbReference>
<evidence type="ECO:0000313" key="2">
    <source>
        <dbReference type="Proteomes" id="UP000325440"/>
    </source>
</evidence>
<name>A0A5E4MIH2_9HEMI</name>